<dbReference type="KEGG" id="apln:108738634"/>
<dbReference type="InterPro" id="IPR002048">
    <property type="entry name" value="EF_hand_dom"/>
</dbReference>
<evidence type="ECO:0000256" key="3">
    <source>
        <dbReference type="ARBA" id="ARBA00022837"/>
    </source>
</evidence>
<dbReference type="STRING" id="224129.A0A1W4WUS9"/>
<dbReference type="Gene3D" id="1.10.238.10">
    <property type="entry name" value="EF-hand"/>
    <property type="match status" value="1"/>
</dbReference>
<evidence type="ECO:0000256" key="2">
    <source>
        <dbReference type="ARBA" id="ARBA00022737"/>
    </source>
</evidence>
<dbReference type="RefSeq" id="XP_018327639.1">
    <property type="nucleotide sequence ID" value="XM_018472137.1"/>
</dbReference>
<feature type="domain" description="EF-hand" evidence="4">
    <location>
        <begin position="171"/>
        <end position="196"/>
    </location>
</feature>
<sequence>MCTVGVHLDLTLGMNEEIRFKQKYSKLLRKLAKQLPFTQEEMEHILIIYYKHIKAGVEGQKGLTKIQMEELLHSAFDLTDPQSVFRASTTLVRSIGPYVKVEEFMKAMAIFVRGTFEEKIKYCYQCYLQTSLDGMISRDVMFDNLRSSVLSKNVEEDSEDIIRDFIDVIQKRMDIDRDGKISFDEYSENVHDNPLLLEFLGPCLPSRLATHSFLTTITENRGRF</sequence>
<dbReference type="PROSITE" id="PS50222">
    <property type="entry name" value="EF_HAND_2"/>
    <property type="match status" value="1"/>
</dbReference>
<dbReference type="InterPro" id="IPR011992">
    <property type="entry name" value="EF-hand-dom_pair"/>
</dbReference>
<dbReference type="Proteomes" id="UP000192223">
    <property type="component" value="Unplaced"/>
</dbReference>
<keyword evidence="3" id="KW-0106">Calcium</keyword>
<keyword evidence="5" id="KW-1185">Reference proteome</keyword>
<evidence type="ECO:0000256" key="1">
    <source>
        <dbReference type="ARBA" id="ARBA00022723"/>
    </source>
</evidence>
<dbReference type="GO" id="GO:0005509">
    <property type="term" value="F:calcium ion binding"/>
    <property type="evidence" value="ECO:0007669"/>
    <property type="project" value="InterPro"/>
</dbReference>
<dbReference type="AlphaFoldDB" id="A0A1W4WUS9"/>
<organism evidence="5 6">
    <name type="scientific">Agrilus planipennis</name>
    <name type="common">Emerald ash borer</name>
    <name type="synonym">Agrilus marcopoli</name>
    <dbReference type="NCBI Taxonomy" id="224129"/>
    <lineage>
        <taxon>Eukaryota</taxon>
        <taxon>Metazoa</taxon>
        <taxon>Ecdysozoa</taxon>
        <taxon>Arthropoda</taxon>
        <taxon>Hexapoda</taxon>
        <taxon>Insecta</taxon>
        <taxon>Pterygota</taxon>
        <taxon>Neoptera</taxon>
        <taxon>Endopterygota</taxon>
        <taxon>Coleoptera</taxon>
        <taxon>Polyphaga</taxon>
        <taxon>Elateriformia</taxon>
        <taxon>Buprestoidea</taxon>
        <taxon>Buprestidae</taxon>
        <taxon>Agrilinae</taxon>
        <taxon>Agrilus</taxon>
    </lineage>
</organism>
<name>A0A1W4WUS9_AGRPL</name>
<dbReference type="SUPFAM" id="SSF47473">
    <property type="entry name" value="EF-hand"/>
    <property type="match status" value="1"/>
</dbReference>
<dbReference type="PANTHER" id="PTHR23055:SF190">
    <property type="entry name" value="AT17667P-RELATED"/>
    <property type="match status" value="1"/>
</dbReference>
<evidence type="ECO:0000259" key="4">
    <source>
        <dbReference type="PROSITE" id="PS50222"/>
    </source>
</evidence>
<dbReference type="PROSITE" id="PS00018">
    <property type="entry name" value="EF_HAND_1"/>
    <property type="match status" value="1"/>
</dbReference>
<keyword evidence="2" id="KW-0677">Repeat</keyword>
<dbReference type="InterPro" id="IPR018247">
    <property type="entry name" value="EF_Hand_1_Ca_BS"/>
</dbReference>
<dbReference type="InterPro" id="IPR028846">
    <property type="entry name" value="Recoverin"/>
</dbReference>
<evidence type="ECO:0000313" key="5">
    <source>
        <dbReference type="Proteomes" id="UP000192223"/>
    </source>
</evidence>
<dbReference type="OrthoDB" id="191686at2759"/>
<evidence type="ECO:0000313" key="6">
    <source>
        <dbReference type="RefSeq" id="XP_018327639.1"/>
    </source>
</evidence>
<dbReference type="GeneID" id="108738634"/>
<dbReference type="PANTHER" id="PTHR23055">
    <property type="entry name" value="CALCIUM BINDING PROTEINS"/>
    <property type="match status" value="1"/>
</dbReference>
<protein>
    <submittedName>
        <fullName evidence="6">EF-hand calcium-binding domain-containing protein 1-like</fullName>
    </submittedName>
</protein>
<reference evidence="6" key="1">
    <citation type="submission" date="2025-08" db="UniProtKB">
        <authorList>
            <consortium name="RefSeq"/>
        </authorList>
    </citation>
    <scope>IDENTIFICATION</scope>
    <source>
        <tissue evidence="6">Entire body</tissue>
    </source>
</reference>
<gene>
    <name evidence="6" type="primary">LOC108738634</name>
</gene>
<dbReference type="InParanoid" id="A0A1W4WUS9"/>
<proteinExistence type="predicted"/>
<keyword evidence="1" id="KW-0479">Metal-binding</keyword>
<accession>A0A1W4WUS9</accession>